<proteinExistence type="predicted"/>
<keyword evidence="3 5" id="KW-0472">Membrane</keyword>
<feature type="compositionally biased region" description="Basic and acidic residues" evidence="4">
    <location>
        <begin position="71"/>
        <end position="99"/>
    </location>
</feature>
<evidence type="ECO:0000256" key="4">
    <source>
        <dbReference type="SAM" id="MobiDB-lite"/>
    </source>
</evidence>
<accession>A0A368QCC5</accession>
<evidence type="ECO:0000256" key="5">
    <source>
        <dbReference type="SAM" id="Phobius"/>
    </source>
</evidence>
<dbReference type="AlphaFoldDB" id="A0A368QCC5"/>
<dbReference type="EMBL" id="CM003530">
    <property type="protein sequence ID" value="RCV15589.1"/>
    <property type="molecule type" value="Genomic_DNA"/>
</dbReference>
<reference evidence="6" key="1">
    <citation type="journal article" date="2012" name="Nat. Biotechnol.">
        <title>Reference genome sequence of the model plant Setaria.</title>
        <authorList>
            <person name="Bennetzen J.L."/>
            <person name="Schmutz J."/>
            <person name="Wang H."/>
            <person name="Percifield R."/>
            <person name="Hawkins J."/>
            <person name="Pontaroli A.C."/>
            <person name="Estep M."/>
            <person name="Feng L."/>
            <person name="Vaughn J.N."/>
            <person name="Grimwood J."/>
            <person name="Jenkins J."/>
            <person name="Barry K."/>
            <person name="Lindquist E."/>
            <person name="Hellsten U."/>
            <person name="Deshpande S."/>
            <person name="Wang X."/>
            <person name="Wu X."/>
            <person name="Mitros T."/>
            <person name="Triplett J."/>
            <person name="Yang X."/>
            <person name="Ye C.Y."/>
            <person name="Mauro-Herrera M."/>
            <person name="Wang L."/>
            <person name="Li P."/>
            <person name="Sharma M."/>
            <person name="Sharma R."/>
            <person name="Ronald P.C."/>
            <person name="Panaud O."/>
            <person name="Kellogg E.A."/>
            <person name="Brutnell T.P."/>
            <person name="Doust A.N."/>
            <person name="Tuskan G.A."/>
            <person name="Rokhsar D."/>
            <person name="Devos K.M."/>
        </authorList>
    </citation>
    <scope>NUCLEOTIDE SEQUENCE [LARGE SCALE GENOMIC DNA]</scope>
    <source>
        <strain evidence="6">Yugu1</strain>
    </source>
</reference>
<dbReference type="PANTHER" id="PTHR31218">
    <property type="entry name" value="WAT1-RELATED PROTEIN"/>
    <property type="match status" value="1"/>
</dbReference>
<evidence type="ECO:0000256" key="2">
    <source>
        <dbReference type="ARBA" id="ARBA00022989"/>
    </source>
</evidence>
<organism evidence="6">
    <name type="scientific">Setaria italica</name>
    <name type="common">Foxtail millet</name>
    <name type="synonym">Panicum italicum</name>
    <dbReference type="NCBI Taxonomy" id="4555"/>
    <lineage>
        <taxon>Eukaryota</taxon>
        <taxon>Viridiplantae</taxon>
        <taxon>Streptophyta</taxon>
        <taxon>Embryophyta</taxon>
        <taxon>Tracheophyta</taxon>
        <taxon>Spermatophyta</taxon>
        <taxon>Magnoliopsida</taxon>
        <taxon>Liliopsida</taxon>
        <taxon>Poales</taxon>
        <taxon>Poaceae</taxon>
        <taxon>PACMAD clade</taxon>
        <taxon>Panicoideae</taxon>
        <taxon>Panicodae</taxon>
        <taxon>Paniceae</taxon>
        <taxon>Cenchrinae</taxon>
        <taxon>Setaria</taxon>
    </lineage>
</organism>
<feature type="transmembrane region" description="Helical" evidence="5">
    <location>
        <begin position="12"/>
        <end position="36"/>
    </location>
</feature>
<feature type="region of interest" description="Disordered" evidence="4">
    <location>
        <begin position="71"/>
        <end position="105"/>
    </location>
</feature>
<evidence type="ECO:0000256" key="1">
    <source>
        <dbReference type="ARBA" id="ARBA00022692"/>
    </source>
</evidence>
<reference evidence="6" key="2">
    <citation type="submission" date="2015-07" db="EMBL/GenBank/DDBJ databases">
        <authorList>
            <person name="Noorani M."/>
        </authorList>
    </citation>
    <scope>NUCLEOTIDE SEQUENCE</scope>
    <source>
        <strain evidence="6">Yugu1</strain>
    </source>
</reference>
<evidence type="ECO:0000256" key="3">
    <source>
        <dbReference type="ARBA" id="ARBA00023136"/>
    </source>
</evidence>
<gene>
    <name evidence="6" type="ORF">SETIT_3G068700v2</name>
</gene>
<name>A0A368QCC5_SETIT</name>
<dbReference type="STRING" id="4555.A0A368QCC5"/>
<keyword evidence="1 5" id="KW-0812">Transmembrane</keyword>
<dbReference type="GO" id="GO:0022857">
    <property type="term" value="F:transmembrane transporter activity"/>
    <property type="evidence" value="ECO:0007669"/>
    <property type="project" value="InterPro"/>
</dbReference>
<sequence length="105" mass="11539">MEAWPRPALGLSCILCMSTMWNPLNLLLTVFCSSLLGQTVHLGSVLGGILLVGGLYSVLWGKRKEETRLAMPPDHLEEQSSSKEKQLLDAKECEVKEPASSDQQV</sequence>
<dbReference type="GO" id="GO:0016020">
    <property type="term" value="C:membrane"/>
    <property type="evidence" value="ECO:0007669"/>
    <property type="project" value="InterPro"/>
</dbReference>
<dbReference type="OrthoDB" id="10585604at2759"/>
<dbReference type="InterPro" id="IPR030184">
    <property type="entry name" value="WAT1-related"/>
</dbReference>
<protein>
    <recommendedName>
        <fullName evidence="7">WAT1-related protein</fullName>
    </recommendedName>
</protein>
<evidence type="ECO:0000313" key="6">
    <source>
        <dbReference type="EMBL" id="RCV15589.1"/>
    </source>
</evidence>
<keyword evidence="2 5" id="KW-1133">Transmembrane helix</keyword>
<evidence type="ECO:0008006" key="7">
    <source>
        <dbReference type="Google" id="ProtNLM"/>
    </source>
</evidence>
<feature type="transmembrane region" description="Helical" evidence="5">
    <location>
        <begin position="42"/>
        <end position="61"/>
    </location>
</feature>